<feature type="signal peptide" evidence="1">
    <location>
        <begin position="1"/>
        <end position="23"/>
    </location>
</feature>
<organism evidence="2 3">
    <name type="scientific">Amniculicola lignicola CBS 123094</name>
    <dbReference type="NCBI Taxonomy" id="1392246"/>
    <lineage>
        <taxon>Eukaryota</taxon>
        <taxon>Fungi</taxon>
        <taxon>Dikarya</taxon>
        <taxon>Ascomycota</taxon>
        <taxon>Pezizomycotina</taxon>
        <taxon>Dothideomycetes</taxon>
        <taxon>Pleosporomycetidae</taxon>
        <taxon>Pleosporales</taxon>
        <taxon>Amniculicolaceae</taxon>
        <taxon>Amniculicola</taxon>
    </lineage>
</organism>
<keyword evidence="1" id="KW-0732">Signal</keyword>
<keyword evidence="3" id="KW-1185">Reference proteome</keyword>
<name>A0A6A5WLD4_9PLEO</name>
<feature type="chain" id="PRO_5025611149" evidence="1">
    <location>
        <begin position="24"/>
        <end position="156"/>
    </location>
</feature>
<evidence type="ECO:0000256" key="1">
    <source>
        <dbReference type="SAM" id="SignalP"/>
    </source>
</evidence>
<protein>
    <submittedName>
        <fullName evidence="2">Uncharacterized protein</fullName>
    </submittedName>
</protein>
<gene>
    <name evidence="2" type="ORF">P154DRAFT_253812</name>
</gene>
<accession>A0A6A5WLD4</accession>
<dbReference type="Proteomes" id="UP000799779">
    <property type="component" value="Unassembled WGS sequence"/>
</dbReference>
<sequence>MASIHGLLCTWFLFLVHSHHVGAQVNSTFQGSRTKFISGNFLDALDKNCGFIASRLEAVPENTRNTSKARFGIAEVYAECLAQQYGDNFACSRPFEDNMRGMLPVEPFPAMWRTESNETSLWLNGTLPSYSVKPNVSKSPSLVPVSSSFVRDPGCC</sequence>
<dbReference type="OrthoDB" id="3785621at2759"/>
<proteinExistence type="predicted"/>
<dbReference type="AlphaFoldDB" id="A0A6A5WLD4"/>
<dbReference type="EMBL" id="ML977604">
    <property type="protein sequence ID" value="KAF1998456.1"/>
    <property type="molecule type" value="Genomic_DNA"/>
</dbReference>
<evidence type="ECO:0000313" key="2">
    <source>
        <dbReference type="EMBL" id="KAF1998456.1"/>
    </source>
</evidence>
<reference evidence="2" key="1">
    <citation type="journal article" date="2020" name="Stud. Mycol.">
        <title>101 Dothideomycetes genomes: a test case for predicting lifestyles and emergence of pathogens.</title>
        <authorList>
            <person name="Haridas S."/>
            <person name="Albert R."/>
            <person name="Binder M."/>
            <person name="Bloem J."/>
            <person name="Labutti K."/>
            <person name="Salamov A."/>
            <person name="Andreopoulos B."/>
            <person name="Baker S."/>
            <person name="Barry K."/>
            <person name="Bills G."/>
            <person name="Bluhm B."/>
            <person name="Cannon C."/>
            <person name="Castanera R."/>
            <person name="Culley D."/>
            <person name="Daum C."/>
            <person name="Ezra D."/>
            <person name="Gonzalez J."/>
            <person name="Henrissat B."/>
            <person name="Kuo A."/>
            <person name="Liang C."/>
            <person name="Lipzen A."/>
            <person name="Lutzoni F."/>
            <person name="Magnuson J."/>
            <person name="Mondo S."/>
            <person name="Nolan M."/>
            <person name="Ohm R."/>
            <person name="Pangilinan J."/>
            <person name="Park H.-J."/>
            <person name="Ramirez L."/>
            <person name="Alfaro M."/>
            <person name="Sun H."/>
            <person name="Tritt A."/>
            <person name="Yoshinaga Y."/>
            <person name="Zwiers L.-H."/>
            <person name="Turgeon B."/>
            <person name="Goodwin S."/>
            <person name="Spatafora J."/>
            <person name="Crous P."/>
            <person name="Grigoriev I."/>
        </authorList>
    </citation>
    <scope>NUCLEOTIDE SEQUENCE</scope>
    <source>
        <strain evidence="2">CBS 123094</strain>
    </source>
</reference>
<evidence type="ECO:0000313" key="3">
    <source>
        <dbReference type="Proteomes" id="UP000799779"/>
    </source>
</evidence>